<evidence type="ECO:0000313" key="4">
    <source>
        <dbReference type="Proteomes" id="UP000887226"/>
    </source>
</evidence>
<evidence type="ECO:0000256" key="2">
    <source>
        <dbReference type="SAM" id="MobiDB-lite"/>
    </source>
</evidence>
<gene>
    <name evidence="3" type="ORF">BJ878DRAFT_4294</name>
</gene>
<dbReference type="Proteomes" id="UP000887226">
    <property type="component" value="Unassembled WGS sequence"/>
</dbReference>
<organism evidence="3 4">
    <name type="scientific">Calycina marina</name>
    <dbReference type="NCBI Taxonomy" id="1763456"/>
    <lineage>
        <taxon>Eukaryota</taxon>
        <taxon>Fungi</taxon>
        <taxon>Dikarya</taxon>
        <taxon>Ascomycota</taxon>
        <taxon>Pezizomycotina</taxon>
        <taxon>Leotiomycetes</taxon>
        <taxon>Helotiales</taxon>
        <taxon>Pezizellaceae</taxon>
        <taxon>Calycina</taxon>
    </lineage>
</organism>
<sequence length="271" mass="30489">MSFHQLGISHYPKLHRQLTERDISQDNPSLDVAQDSRDVLIERLNSLVTQLPSQNELEGTAIKDIHSKVDQIEVVLRGQDQSPKSSRASMTTRTPNSPLSSRGNGNSGEADSHIPAEKVFCGPSTPTQSISMRFRGEKQPKEPHVSPFRATEIARRAEKLAENLAKTVEELRSRKDEVEETNSILLQKAHEKTKTIASLEQKLESLQDDYEASQAELGFLRIQLQAIEAQTSHIIQDGEDPDLTLSITNWKTEWIALQEKFGAKKKYVEIL</sequence>
<feature type="compositionally biased region" description="Polar residues" evidence="2">
    <location>
        <begin position="79"/>
        <end position="109"/>
    </location>
</feature>
<dbReference type="Gene3D" id="1.10.287.2610">
    <property type="match status" value="1"/>
</dbReference>
<comment type="caution">
    <text evidence="3">The sequence shown here is derived from an EMBL/GenBank/DDBJ whole genome shotgun (WGS) entry which is preliminary data.</text>
</comment>
<evidence type="ECO:0000313" key="3">
    <source>
        <dbReference type="EMBL" id="KAG9248586.1"/>
    </source>
</evidence>
<feature type="coiled-coil region" evidence="1">
    <location>
        <begin position="150"/>
        <end position="230"/>
    </location>
</feature>
<name>A0A9P7ZB70_9HELO</name>
<accession>A0A9P7ZB70</accession>
<protein>
    <submittedName>
        <fullName evidence="3">Uncharacterized protein</fullName>
    </submittedName>
</protein>
<keyword evidence="1" id="KW-0175">Coiled coil</keyword>
<reference evidence="3" key="1">
    <citation type="journal article" date="2021" name="IMA Fungus">
        <title>Genomic characterization of three marine fungi, including Emericellopsis atlantica sp. nov. with signatures of a generalist lifestyle and marine biomass degradation.</title>
        <authorList>
            <person name="Hagestad O.C."/>
            <person name="Hou L."/>
            <person name="Andersen J.H."/>
            <person name="Hansen E.H."/>
            <person name="Altermark B."/>
            <person name="Li C."/>
            <person name="Kuhnert E."/>
            <person name="Cox R.J."/>
            <person name="Crous P.W."/>
            <person name="Spatafora J.W."/>
            <person name="Lail K."/>
            <person name="Amirebrahimi M."/>
            <person name="Lipzen A."/>
            <person name="Pangilinan J."/>
            <person name="Andreopoulos W."/>
            <person name="Hayes R.D."/>
            <person name="Ng V."/>
            <person name="Grigoriev I.V."/>
            <person name="Jackson S.A."/>
            <person name="Sutton T.D.S."/>
            <person name="Dobson A.D.W."/>
            <person name="Rama T."/>
        </authorList>
    </citation>
    <scope>NUCLEOTIDE SEQUENCE</scope>
    <source>
        <strain evidence="3">TRa3180A</strain>
    </source>
</reference>
<dbReference type="EMBL" id="MU253746">
    <property type="protein sequence ID" value="KAG9248586.1"/>
    <property type="molecule type" value="Genomic_DNA"/>
</dbReference>
<dbReference type="OrthoDB" id="4448936at2759"/>
<dbReference type="AlphaFoldDB" id="A0A9P7ZB70"/>
<keyword evidence="4" id="KW-1185">Reference proteome</keyword>
<proteinExistence type="predicted"/>
<feature type="region of interest" description="Disordered" evidence="2">
    <location>
        <begin position="76"/>
        <end position="130"/>
    </location>
</feature>
<evidence type="ECO:0000256" key="1">
    <source>
        <dbReference type="SAM" id="Coils"/>
    </source>
</evidence>